<keyword evidence="3" id="KW-1185">Reference proteome</keyword>
<name>A0A5B7F0H1_PORTR</name>
<gene>
    <name evidence="2" type="ORF">E2C01_032261</name>
</gene>
<evidence type="ECO:0000313" key="2">
    <source>
        <dbReference type="EMBL" id="MPC38748.1"/>
    </source>
</evidence>
<evidence type="ECO:0000313" key="3">
    <source>
        <dbReference type="Proteomes" id="UP000324222"/>
    </source>
</evidence>
<evidence type="ECO:0000256" key="1">
    <source>
        <dbReference type="SAM" id="MobiDB-lite"/>
    </source>
</evidence>
<dbReference type="Proteomes" id="UP000324222">
    <property type="component" value="Unassembled WGS sequence"/>
</dbReference>
<sequence length="81" mass="9253">MDSPSPKPSNEQDNRSGVRPVRGWRLHHSIFSIFTRDRHVSSLARKNEEVTGKRLHSCSLKATGIEFNAETPSLTRIWKPN</sequence>
<reference evidence="2 3" key="1">
    <citation type="submission" date="2019-05" db="EMBL/GenBank/DDBJ databases">
        <title>Another draft genome of Portunus trituberculatus and its Hox gene families provides insights of decapod evolution.</title>
        <authorList>
            <person name="Jeong J.-H."/>
            <person name="Song I."/>
            <person name="Kim S."/>
            <person name="Choi T."/>
            <person name="Kim D."/>
            <person name="Ryu S."/>
            <person name="Kim W."/>
        </authorList>
    </citation>
    <scope>NUCLEOTIDE SEQUENCE [LARGE SCALE GENOMIC DNA]</scope>
    <source>
        <tissue evidence="2">Muscle</tissue>
    </source>
</reference>
<proteinExistence type="predicted"/>
<comment type="caution">
    <text evidence="2">The sequence shown here is derived from an EMBL/GenBank/DDBJ whole genome shotgun (WGS) entry which is preliminary data.</text>
</comment>
<organism evidence="2 3">
    <name type="scientific">Portunus trituberculatus</name>
    <name type="common">Swimming crab</name>
    <name type="synonym">Neptunus trituberculatus</name>
    <dbReference type="NCBI Taxonomy" id="210409"/>
    <lineage>
        <taxon>Eukaryota</taxon>
        <taxon>Metazoa</taxon>
        <taxon>Ecdysozoa</taxon>
        <taxon>Arthropoda</taxon>
        <taxon>Crustacea</taxon>
        <taxon>Multicrustacea</taxon>
        <taxon>Malacostraca</taxon>
        <taxon>Eumalacostraca</taxon>
        <taxon>Eucarida</taxon>
        <taxon>Decapoda</taxon>
        <taxon>Pleocyemata</taxon>
        <taxon>Brachyura</taxon>
        <taxon>Eubrachyura</taxon>
        <taxon>Portunoidea</taxon>
        <taxon>Portunidae</taxon>
        <taxon>Portuninae</taxon>
        <taxon>Portunus</taxon>
    </lineage>
</organism>
<dbReference type="AlphaFoldDB" id="A0A5B7F0H1"/>
<protein>
    <submittedName>
        <fullName evidence="2">Uncharacterized protein</fullName>
    </submittedName>
</protein>
<dbReference type="EMBL" id="VSRR010004158">
    <property type="protein sequence ID" value="MPC38748.1"/>
    <property type="molecule type" value="Genomic_DNA"/>
</dbReference>
<accession>A0A5B7F0H1</accession>
<feature type="region of interest" description="Disordered" evidence="1">
    <location>
        <begin position="1"/>
        <end position="21"/>
    </location>
</feature>